<dbReference type="GO" id="GO:0000976">
    <property type="term" value="F:transcription cis-regulatory region binding"/>
    <property type="evidence" value="ECO:0007669"/>
    <property type="project" value="TreeGrafter"/>
</dbReference>
<dbReference type="InterPro" id="IPR054580">
    <property type="entry name" value="SlmA-like_C"/>
</dbReference>
<dbReference type="Proteomes" id="UP000712947">
    <property type="component" value="Unassembled WGS sequence"/>
</dbReference>
<dbReference type="EMBL" id="JAASAI010000033">
    <property type="protein sequence ID" value="NIL24802.1"/>
    <property type="molecule type" value="Genomic_DNA"/>
</dbReference>
<dbReference type="InterPro" id="IPR023769">
    <property type="entry name" value="NO_SlmA"/>
</dbReference>
<accession>A0A0U1KGF4</accession>
<dbReference type="PROSITE" id="PS50977">
    <property type="entry name" value="HTH_TETR_2"/>
    <property type="match status" value="1"/>
</dbReference>
<dbReference type="InterPro" id="IPR036271">
    <property type="entry name" value="Tet_transcr_reg_TetR-rel_C_sf"/>
</dbReference>
<dbReference type="GO" id="GO:0051301">
    <property type="term" value="P:cell division"/>
    <property type="evidence" value="ECO:0007669"/>
    <property type="project" value="UniProtKB-KW"/>
</dbReference>
<dbReference type="PANTHER" id="PTHR30055:SF183">
    <property type="entry name" value="NUCLEOID OCCLUSION FACTOR SLMA"/>
    <property type="match status" value="1"/>
</dbReference>
<evidence type="ECO:0000256" key="1">
    <source>
        <dbReference type="ARBA" id="ARBA00022490"/>
    </source>
</evidence>
<comment type="function">
    <text evidence="6">Required for nucleoid occlusion (NO) phenomenon, which prevents Z-ring formation and cell division over the nucleoid. Acts as a DNA-associated cell division inhibitor that binds simultaneously chromosomal DNA and FtsZ, and disrupts the assembly of FtsZ polymers. SlmA-DNA-binding sequences (SBS) are dispersed on non-Ter regions of the chromosome, preventing FtsZ polymerization at these regions.</text>
</comment>
<dbReference type="GO" id="GO:0005737">
    <property type="term" value="C:cytoplasm"/>
    <property type="evidence" value="ECO:0007669"/>
    <property type="project" value="UniProtKB-UniRule"/>
</dbReference>
<dbReference type="OrthoDB" id="9179041at2"/>
<comment type="caution">
    <text evidence="9">The sequence shown here is derived from an EMBL/GenBank/DDBJ whole genome shotgun (WGS) entry which is preliminary data.</text>
</comment>
<comment type="subcellular location">
    <subcellularLocation>
        <location evidence="6">Cytoplasm</location>
        <location evidence="6">Nucleoid</location>
    </subcellularLocation>
</comment>
<dbReference type="Pfam" id="PF22276">
    <property type="entry name" value="SlmA-like_C"/>
    <property type="match status" value="1"/>
</dbReference>
<evidence type="ECO:0000256" key="2">
    <source>
        <dbReference type="ARBA" id="ARBA00022618"/>
    </source>
</evidence>
<evidence type="ECO:0000256" key="5">
    <source>
        <dbReference type="ARBA" id="ARBA00023306"/>
    </source>
</evidence>
<keyword evidence="1 6" id="KW-0963">Cytoplasm</keyword>
<proteinExistence type="inferred from homology"/>
<dbReference type="PANTHER" id="PTHR30055">
    <property type="entry name" value="HTH-TYPE TRANSCRIPTIONAL REGULATOR RUTR"/>
    <property type="match status" value="1"/>
</dbReference>
<protein>
    <recommendedName>
        <fullName evidence="6">Nucleoid occlusion factor SlmA</fullName>
    </recommendedName>
</protein>
<evidence type="ECO:0000256" key="4">
    <source>
        <dbReference type="ARBA" id="ARBA00023125"/>
    </source>
</evidence>
<dbReference type="HAMAP" id="MF_01839">
    <property type="entry name" value="NO_factor_SlmA"/>
    <property type="match status" value="1"/>
</dbReference>
<dbReference type="EMBL" id="CQBM01000014">
    <property type="protein sequence ID" value="CNI60786.1"/>
    <property type="molecule type" value="Genomic_DNA"/>
</dbReference>
<evidence type="ECO:0000313" key="10">
    <source>
        <dbReference type="EMBL" id="NIL24802.1"/>
    </source>
</evidence>
<sequence length="198" mass="23124">MAEKENIKRNRREEILQALAQMLESSDGSQRITTAKLAANVGVSEAALYRHFPSKTRMFDSLIEFIEDSLMSRINLILQDEKETFNRLRLILLLVLGFAERNPGLTRIMTGHALMFEQDRLQGRINQLFERIEVQLRQVLREKKLRDGQGFIHDEALLATQLLAFCEGMLSRFVRSEFRYRPTQEFDARWPLIVAQLQ</sequence>
<dbReference type="GO" id="GO:0010974">
    <property type="term" value="P:negative regulation of division septum assembly"/>
    <property type="evidence" value="ECO:0007669"/>
    <property type="project" value="InterPro"/>
</dbReference>
<name>A0A0U1KGF4_YERMO</name>
<evidence type="ECO:0000256" key="6">
    <source>
        <dbReference type="HAMAP-Rule" id="MF_01839"/>
    </source>
</evidence>
<dbReference type="AlphaFoldDB" id="A0A0U1KGF4"/>
<gene>
    <name evidence="6 9" type="primary">slmA</name>
    <name evidence="9" type="ORF">ERS008502_03754</name>
    <name evidence="10" type="ORF">HB991_20105</name>
</gene>
<organism evidence="9 11">
    <name type="scientific">Yersinia mollaretii</name>
    <dbReference type="NCBI Taxonomy" id="33060"/>
    <lineage>
        <taxon>Bacteria</taxon>
        <taxon>Pseudomonadati</taxon>
        <taxon>Pseudomonadota</taxon>
        <taxon>Gammaproteobacteria</taxon>
        <taxon>Enterobacterales</taxon>
        <taxon>Yersiniaceae</taxon>
        <taxon>Yersinia</taxon>
    </lineage>
</organism>
<dbReference type="Pfam" id="PF00440">
    <property type="entry name" value="TetR_N"/>
    <property type="match status" value="1"/>
</dbReference>
<dbReference type="InterPro" id="IPR023772">
    <property type="entry name" value="DNA-bd_HTH_TetR-type_CS"/>
</dbReference>
<keyword evidence="4 6" id="KW-0238">DNA-binding</keyword>
<keyword evidence="3" id="KW-0175">Coiled coil</keyword>
<reference evidence="10" key="2">
    <citation type="submission" date="2020-03" db="EMBL/GenBank/DDBJ databases">
        <authorList>
            <person name="Kislichkina A."/>
            <person name="Dentovskaya S."/>
            <person name="Shaikhutdinov R."/>
            <person name="Ivanov S."/>
            <person name="Sizova A."/>
            <person name="Solomentsev V."/>
            <person name="Bogun A."/>
        </authorList>
    </citation>
    <scope>NUCLEOTIDE SEQUENCE</scope>
    <source>
        <strain evidence="10">SCPM-O-B-7610</strain>
    </source>
</reference>
<dbReference type="NCBIfam" id="NF007015">
    <property type="entry name" value="PRK09480.1"/>
    <property type="match status" value="1"/>
</dbReference>
<evidence type="ECO:0000256" key="7">
    <source>
        <dbReference type="PROSITE-ProRule" id="PRU00335"/>
    </source>
</evidence>
<dbReference type="RefSeq" id="WP_004876908.1">
    <property type="nucleotide sequence ID" value="NZ_CABHYE010000014.1"/>
</dbReference>
<keyword evidence="2 6" id="KW-0132">Cell division</keyword>
<comment type="similarity">
    <text evidence="6">Belongs to the nucleoid occlusion factor SlmA family.</text>
</comment>
<feature type="DNA-binding region" description="H-T-H motif" evidence="7">
    <location>
        <begin position="33"/>
        <end position="52"/>
    </location>
</feature>
<reference evidence="9 11" key="1">
    <citation type="submission" date="2015-03" db="EMBL/GenBank/DDBJ databases">
        <authorList>
            <consortium name="Pathogen Informatics"/>
            <person name="Murphy D."/>
        </authorList>
    </citation>
    <scope>NUCLEOTIDE SEQUENCE [LARGE SCALE GENOMIC DNA]</scope>
    <source>
        <strain evidence="9 11">FE82747</strain>
    </source>
</reference>
<dbReference type="Proteomes" id="UP000040841">
    <property type="component" value="Unassembled WGS sequence"/>
</dbReference>
<dbReference type="GeneID" id="57917124"/>
<evidence type="ECO:0000313" key="9">
    <source>
        <dbReference type="EMBL" id="CNI60786.1"/>
    </source>
</evidence>
<dbReference type="SUPFAM" id="SSF46689">
    <property type="entry name" value="Homeodomain-like"/>
    <property type="match status" value="1"/>
</dbReference>
<feature type="domain" description="HTH tetR-type" evidence="8">
    <location>
        <begin position="9"/>
        <end position="70"/>
    </location>
</feature>
<dbReference type="SUPFAM" id="SSF48498">
    <property type="entry name" value="Tetracyclin repressor-like, C-terminal domain"/>
    <property type="match status" value="1"/>
</dbReference>
<dbReference type="GO" id="GO:0043590">
    <property type="term" value="C:bacterial nucleoid"/>
    <property type="evidence" value="ECO:0007669"/>
    <property type="project" value="UniProtKB-UniRule"/>
</dbReference>
<evidence type="ECO:0000256" key="3">
    <source>
        <dbReference type="ARBA" id="ARBA00023054"/>
    </source>
</evidence>
<keyword evidence="5 6" id="KW-0131">Cell cycle</keyword>
<comment type="subunit">
    <text evidence="6">Homodimer. Interacts with FtsZ.</text>
</comment>
<dbReference type="InterPro" id="IPR050109">
    <property type="entry name" value="HTH-type_TetR-like_transc_reg"/>
</dbReference>
<dbReference type="InterPro" id="IPR009057">
    <property type="entry name" value="Homeodomain-like_sf"/>
</dbReference>
<dbReference type="GO" id="GO:0003700">
    <property type="term" value="F:DNA-binding transcription factor activity"/>
    <property type="evidence" value="ECO:0007669"/>
    <property type="project" value="TreeGrafter"/>
</dbReference>
<evidence type="ECO:0000259" key="8">
    <source>
        <dbReference type="PROSITE" id="PS50977"/>
    </source>
</evidence>
<evidence type="ECO:0000313" key="11">
    <source>
        <dbReference type="Proteomes" id="UP000040841"/>
    </source>
</evidence>
<dbReference type="Gene3D" id="1.10.357.10">
    <property type="entry name" value="Tetracycline Repressor, domain 2"/>
    <property type="match status" value="1"/>
</dbReference>
<dbReference type="InterPro" id="IPR001647">
    <property type="entry name" value="HTH_TetR"/>
</dbReference>
<dbReference type="PROSITE" id="PS01081">
    <property type="entry name" value="HTH_TETR_1"/>
    <property type="match status" value="1"/>
</dbReference>
<dbReference type="FunFam" id="1.10.357.10:FF:000002">
    <property type="entry name" value="Nucleoid occlusion factor SlmA"/>
    <property type="match status" value="1"/>
</dbReference>